<dbReference type="AlphaFoldDB" id="A0A6L6IT63"/>
<keyword evidence="2" id="KW-1185">Reference proteome</keyword>
<accession>A0A6L6IT63</accession>
<evidence type="ECO:0000313" key="1">
    <source>
        <dbReference type="EMBL" id="MTH48918.1"/>
    </source>
</evidence>
<reference evidence="1 2" key="1">
    <citation type="submission" date="2019-11" db="EMBL/GenBank/DDBJ databases">
        <title>Escherichia alba sp. nov. isolated from the gut of plastic-eating superworms Zophobas atratus.</title>
        <authorList>
            <person name="Yang Y."/>
        </authorList>
    </citation>
    <scope>NUCLEOTIDE SEQUENCE [LARGE SCALE GENOMIC DNA]</scope>
    <source>
        <strain evidence="2">BIT-B35</strain>
    </source>
</reference>
<dbReference type="NCBIfam" id="NF046077">
    <property type="entry name" value="LPS_M949_RS01915"/>
    <property type="match status" value="1"/>
</dbReference>
<protein>
    <submittedName>
        <fullName evidence="1">DUF4124 domain-containing protein</fullName>
    </submittedName>
</protein>
<dbReference type="OrthoDB" id="9001422at2"/>
<organism evidence="1 2">
    <name type="scientific">Intestinirhabdus alba</name>
    <dbReference type="NCBI Taxonomy" id="2899544"/>
    <lineage>
        <taxon>Bacteria</taxon>
        <taxon>Pseudomonadati</taxon>
        <taxon>Pseudomonadota</taxon>
        <taxon>Gammaproteobacteria</taxon>
        <taxon>Enterobacterales</taxon>
        <taxon>Enterobacteriaceae</taxon>
        <taxon>Intestinirhabdus</taxon>
    </lineage>
</organism>
<comment type="caution">
    <text evidence="1">The sequence shown here is derived from an EMBL/GenBank/DDBJ whole genome shotgun (WGS) entry which is preliminary data.</text>
</comment>
<name>A0A6L6IT63_9ENTR</name>
<proteinExistence type="predicted"/>
<dbReference type="EMBL" id="WMJZ01000082">
    <property type="protein sequence ID" value="MTH48918.1"/>
    <property type="molecule type" value="Genomic_DNA"/>
</dbReference>
<sequence>MLADNNHEVIGEQLLIKQTTGTTTDWFLKDDVKFCDDDISLGIIDTSVEIQNFPFGNGYIVLFAYKTGCVGGIEPVSIKYIAFNNNTQYSLDGEEHIILGQDGFGGEQPPVPDSNLKNNKPLYDYMLTKWGDVSLTKY</sequence>
<dbReference type="InterPro" id="IPR058148">
    <property type="entry name" value="M949_RS01915-like_dom"/>
</dbReference>
<gene>
    <name evidence="1" type="ORF">GJV78_22390</name>
</gene>
<dbReference type="Proteomes" id="UP000477739">
    <property type="component" value="Unassembled WGS sequence"/>
</dbReference>
<evidence type="ECO:0000313" key="2">
    <source>
        <dbReference type="Proteomes" id="UP000477739"/>
    </source>
</evidence>